<proteinExistence type="predicted"/>
<name>A0A364K2C0_9BACL</name>
<dbReference type="Pfam" id="PF13419">
    <property type="entry name" value="HAD_2"/>
    <property type="match status" value="1"/>
</dbReference>
<dbReference type="PANTHER" id="PTHR46191:SF2">
    <property type="entry name" value="HALOACID DEHALOGENASE-LIKE HYDROLASE DOMAIN-CONTAINING PROTEIN 3"/>
    <property type="match status" value="1"/>
</dbReference>
<dbReference type="InterPro" id="IPR006439">
    <property type="entry name" value="HAD-SF_hydro_IA"/>
</dbReference>
<dbReference type="RefSeq" id="WP_113659799.1">
    <property type="nucleotide sequence ID" value="NZ_KZ845671.1"/>
</dbReference>
<sequence>MDWKRGQLAAEKHLQQSVKDRDYVFTERFWIENYTVGLLASGMKHIKAGQIAKEVITRGRKEKRTPSLDPDCIETLTQFVVSNWNGTLEAVLKDFGIMHYFDYIADSQLEGYEKPDKEIFQITLMNMNPEEVMHVGDLYYTDIVGAEGAGIDAILLDHLGGLHTIFDCKRITRLKEIIDKVGIV</sequence>
<reference evidence="1 2" key="1">
    <citation type="submission" date="2018-06" db="EMBL/GenBank/DDBJ databases">
        <title>Thermoflavimicrobium daqus sp. nov., a thermophilic microbe isolated from Moutai-flavour Daqu.</title>
        <authorList>
            <person name="Wang X."/>
            <person name="Zhou H."/>
        </authorList>
    </citation>
    <scope>NUCLEOTIDE SEQUENCE [LARGE SCALE GENOMIC DNA]</scope>
    <source>
        <strain evidence="1 2">FBKL4.011</strain>
    </source>
</reference>
<dbReference type="InterPro" id="IPR023214">
    <property type="entry name" value="HAD_sf"/>
</dbReference>
<accession>A0A364K2C0</accession>
<dbReference type="OrthoDB" id="9809962at2"/>
<keyword evidence="2" id="KW-1185">Reference proteome</keyword>
<dbReference type="EMBL" id="QJKK01000009">
    <property type="protein sequence ID" value="RAL22556.1"/>
    <property type="molecule type" value="Genomic_DNA"/>
</dbReference>
<reference evidence="1 2" key="2">
    <citation type="submission" date="2018-06" db="EMBL/GenBank/DDBJ databases">
        <authorList>
            <person name="Zhirakovskaya E."/>
        </authorList>
    </citation>
    <scope>NUCLEOTIDE SEQUENCE [LARGE SCALE GENOMIC DNA]</scope>
    <source>
        <strain evidence="1 2">FBKL4.011</strain>
    </source>
</reference>
<dbReference type="InterPro" id="IPR051828">
    <property type="entry name" value="HAD-like_hydrolase_domain"/>
</dbReference>
<gene>
    <name evidence="1" type="ORF">DL897_14180</name>
</gene>
<dbReference type="InterPro" id="IPR041492">
    <property type="entry name" value="HAD_2"/>
</dbReference>
<dbReference type="Proteomes" id="UP000251213">
    <property type="component" value="Unassembled WGS sequence"/>
</dbReference>
<dbReference type="SUPFAM" id="SSF56784">
    <property type="entry name" value="HAD-like"/>
    <property type="match status" value="1"/>
</dbReference>
<protein>
    <recommendedName>
        <fullName evidence="3">HAD family hydrolase</fullName>
    </recommendedName>
</protein>
<comment type="caution">
    <text evidence="1">The sequence shown here is derived from an EMBL/GenBank/DDBJ whole genome shotgun (WGS) entry which is preliminary data.</text>
</comment>
<dbReference type="InterPro" id="IPR036412">
    <property type="entry name" value="HAD-like_sf"/>
</dbReference>
<dbReference type="Gene3D" id="3.40.50.1000">
    <property type="entry name" value="HAD superfamily/HAD-like"/>
    <property type="match status" value="1"/>
</dbReference>
<evidence type="ECO:0008006" key="3">
    <source>
        <dbReference type="Google" id="ProtNLM"/>
    </source>
</evidence>
<evidence type="ECO:0000313" key="2">
    <source>
        <dbReference type="Proteomes" id="UP000251213"/>
    </source>
</evidence>
<organism evidence="1 2">
    <name type="scientific">Thermoflavimicrobium daqui</name>
    <dbReference type="NCBI Taxonomy" id="2137476"/>
    <lineage>
        <taxon>Bacteria</taxon>
        <taxon>Bacillati</taxon>
        <taxon>Bacillota</taxon>
        <taxon>Bacilli</taxon>
        <taxon>Bacillales</taxon>
        <taxon>Thermoactinomycetaceae</taxon>
        <taxon>Thermoflavimicrobium</taxon>
    </lineage>
</organism>
<dbReference type="PANTHER" id="PTHR46191">
    <property type="match status" value="1"/>
</dbReference>
<dbReference type="AlphaFoldDB" id="A0A364K2C0"/>
<dbReference type="NCBIfam" id="TIGR01549">
    <property type="entry name" value="HAD-SF-IA-v1"/>
    <property type="match status" value="1"/>
</dbReference>
<evidence type="ECO:0000313" key="1">
    <source>
        <dbReference type="EMBL" id="RAL22556.1"/>
    </source>
</evidence>